<comment type="caution">
    <text evidence="9">The sequence shown here is derived from an EMBL/GenBank/DDBJ whole genome shotgun (WGS) entry which is preliminary data.</text>
</comment>
<comment type="subcellular location">
    <subcellularLocation>
        <location evidence="1">Nucleus</location>
    </subcellularLocation>
</comment>
<dbReference type="GO" id="GO:0051087">
    <property type="term" value="F:protein-folding chaperone binding"/>
    <property type="evidence" value="ECO:0007669"/>
    <property type="project" value="InterPro"/>
</dbReference>
<evidence type="ECO:0000256" key="4">
    <source>
        <dbReference type="ARBA" id="ARBA00023015"/>
    </source>
</evidence>
<feature type="compositionally biased region" description="Low complexity" evidence="7">
    <location>
        <begin position="798"/>
        <end position="809"/>
    </location>
</feature>
<evidence type="ECO:0000256" key="3">
    <source>
        <dbReference type="ARBA" id="ARBA00022491"/>
    </source>
</evidence>
<accession>A0A1W0WMU5</accession>
<dbReference type="Gene3D" id="1.10.490.10">
    <property type="entry name" value="Globins"/>
    <property type="match status" value="1"/>
</dbReference>
<feature type="region of interest" description="Disordered" evidence="7">
    <location>
        <begin position="1"/>
        <end position="128"/>
    </location>
</feature>
<dbReference type="OrthoDB" id="10068223at2759"/>
<keyword evidence="3" id="KW-0678">Repressor</keyword>
<proteinExistence type="inferred from homology"/>
<dbReference type="InterPro" id="IPR026697">
    <property type="entry name" value="DNAAF6"/>
</dbReference>
<dbReference type="CDD" id="cd01040">
    <property type="entry name" value="Mb-like"/>
    <property type="match status" value="1"/>
</dbReference>
<keyword evidence="10" id="KW-1185">Reference proteome</keyword>
<feature type="compositionally biased region" description="Polar residues" evidence="7">
    <location>
        <begin position="1"/>
        <end position="14"/>
    </location>
</feature>
<dbReference type="GO" id="GO:0070286">
    <property type="term" value="P:axonemal dynein complex assembly"/>
    <property type="evidence" value="ECO:0007669"/>
    <property type="project" value="InterPro"/>
</dbReference>
<evidence type="ECO:0000256" key="1">
    <source>
        <dbReference type="ARBA" id="ARBA00004123"/>
    </source>
</evidence>
<keyword evidence="6" id="KW-0539">Nucleus</keyword>
<dbReference type="Pfam" id="PF00042">
    <property type="entry name" value="Globin"/>
    <property type="match status" value="1"/>
</dbReference>
<feature type="compositionally biased region" description="Polar residues" evidence="7">
    <location>
        <begin position="404"/>
        <end position="423"/>
    </location>
</feature>
<dbReference type="Proteomes" id="UP000192578">
    <property type="component" value="Unassembled WGS sequence"/>
</dbReference>
<dbReference type="Pfam" id="PF18201">
    <property type="entry name" value="PIH1_CS"/>
    <property type="match status" value="1"/>
</dbReference>
<feature type="region of interest" description="Disordered" evidence="7">
    <location>
        <begin position="383"/>
        <end position="423"/>
    </location>
</feature>
<dbReference type="GO" id="GO:0019825">
    <property type="term" value="F:oxygen binding"/>
    <property type="evidence" value="ECO:0007669"/>
    <property type="project" value="InterPro"/>
</dbReference>
<dbReference type="CDD" id="cd00298">
    <property type="entry name" value="ACD_sHsps_p23-like"/>
    <property type="match status" value="1"/>
</dbReference>
<evidence type="ECO:0000259" key="8">
    <source>
        <dbReference type="PROSITE" id="PS01033"/>
    </source>
</evidence>
<dbReference type="PROSITE" id="PS01033">
    <property type="entry name" value="GLOBIN"/>
    <property type="match status" value="1"/>
</dbReference>
<evidence type="ECO:0000256" key="2">
    <source>
        <dbReference type="ARBA" id="ARBA00008511"/>
    </source>
</evidence>
<keyword evidence="5" id="KW-0804">Transcription</keyword>
<dbReference type="EMBL" id="MTYJ01000073">
    <property type="protein sequence ID" value="OQV16518.1"/>
    <property type="molecule type" value="Genomic_DNA"/>
</dbReference>
<organism evidence="9 10">
    <name type="scientific">Hypsibius exemplaris</name>
    <name type="common">Freshwater tardigrade</name>
    <dbReference type="NCBI Taxonomy" id="2072580"/>
    <lineage>
        <taxon>Eukaryota</taxon>
        <taxon>Metazoa</taxon>
        <taxon>Ecdysozoa</taxon>
        <taxon>Tardigrada</taxon>
        <taxon>Eutardigrada</taxon>
        <taxon>Parachela</taxon>
        <taxon>Hypsibioidea</taxon>
        <taxon>Hypsibiidae</taxon>
        <taxon>Hypsibius</taxon>
    </lineage>
</organism>
<dbReference type="GO" id="GO:0005654">
    <property type="term" value="C:nucleoplasm"/>
    <property type="evidence" value="ECO:0007669"/>
    <property type="project" value="UniProtKB-ARBA"/>
</dbReference>
<dbReference type="InterPro" id="IPR041442">
    <property type="entry name" value="PIH1D1/2/3_CS-like"/>
</dbReference>
<reference evidence="10" key="1">
    <citation type="submission" date="2017-01" db="EMBL/GenBank/DDBJ databases">
        <title>Comparative genomics of anhydrobiosis in the tardigrade Hypsibius dujardini.</title>
        <authorList>
            <person name="Yoshida Y."/>
            <person name="Koutsovoulos G."/>
            <person name="Laetsch D."/>
            <person name="Stevens L."/>
            <person name="Kumar S."/>
            <person name="Horikawa D."/>
            <person name="Ishino K."/>
            <person name="Komine S."/>
            <person name="Tomita M."/>
            <person name="Blaxter M."/>
            <person name="Arakawa K."/>
        </authorList>
    </citation>
    <scope>NUCLEOTIDE SEQUENCE [LARGE SCALE GENOMIC DNA]</scope>
    <source>
        <strain evidence="10">Z151</strain>
    </source>
</reference>
<feature type="compositionally biased region" description="Low complexity" evidence="7">
    <location>
        <begin position="28"/>
        <end position="45"/>
    </location>
</feature>
<dbReference type="GO" id="GO:0020037">
    <property type="term" value="F:heme binding"/>
    <property type="evidence" value="ECO:0007669"/>
    <property type="project" value="InterPro"/>
</dbReference>
<feature type="compositionally biased region" description="Basic and acidic residues" evidence="7">
    <location>
        <begin position="100"/>
        <end position="116"/>
    </location>
</feature>
<dbReference type="InterPro" id="IPR044399">
    <property type="entry name" value="Mb-like_M"/>
</dbReference>
<name>A0A1W0WMU5_HYPEX</name>
<feature type="region of interest" description="Disordered" evidence="7">
    <location>
        <begin position="490"/>
        <end position="517"/>
    </location>
</feature>
<dbReference type="Pfam" id="PF08598">
    <property type="entry name" value="Sds3"/>
    <property type="match status" value="1"/>
</dbReference>
<dbReference type="GO" id="GO:0005737">
    <property type="term" value="C:cytoplasm"/>
    <property type="evidence" value="ECO:0007669"/>
    <property type="project" value="TreeGrafter"/>
</dbReference>
<evidence type="ECO:0000256" key="6">
    <source>
        <dbReference type="ARBA" id="ARBA00023242"/>
    </source>
</evidence>
<feature type="domain" description="Globin" evidence="8">
    <location>
        <begin position="647"/>
        <end position="792"/>
    </location>
</feature>
<protein>
    <recommendedName>
        <fullName evidence="8">Globin domain-containing protein</fullName>
    </recommendedName>
</protein>
<dbReference type="InterPro" id="IPR000971">
    <property type="entry name" value="Globin"/>
</dbReference>
<comment type="similarity">
    <text evidence="2">Belongs to the PIH1 family.</text>
</comment>
<dbReference type="AlphaFoldDB" id="A0A1W0WMU5"/>
<dbReference type="SUPFAM" id="SSF46458">
    <property type="entry name" value="Globin-like"/>
    <property type="match status" value="1"/>
</dbReference>
<sequence length="836" mass="93491">MENNGGTASSSSTPPIIRVEPAPPSPDSLTVPTPSPSKSKSASQPRGGKASVSRRGFALKRIKSSTCADLTGDAVSPRSGFAKESRSLSPFPPPDSPVKALKDTDPALKSDDDPWTHRPGASPFNEDDLGELLRSRGLRRVTSRIEDDAKASADVDKIPERFLTDEVCLKIWDGSKGTVALIEKLHRHFNVVKEKLYRARCLGMDQGIEAVQKGDSPFLEQHLTRIQQTRQDEMNKAKALQEARKESIEIEYDSAVSALWDSMDVELTRRMRLSRHRLVEEMMKNECDFMHVQLRHVFAKYKEDAGRGALPTTQIVNGVLIDTSMENSLDESMSDLWKLMRASIKQKYWNDYLSPEAEMRLEEEEAAARQKVIRETLLQGSAGVEKRKGEAAVENGNAKRQKSEGLSASSSCGRLDGSTSKLTTVVEDAREVGSSPRKPAHGEERFAPEMADTNELDPDRFLYSRHYGANSTEYTNDFLTLAKLLSPPKSDDDGFNNSLSTDRTKGRGLEFNPGLIGPPKIHEDPLAELEQSLDQEDCSGFYAEPKYDVIYKQSVKAEDLFLGLSTKNPSTACCDCLLVRIWLPNTQIRDIALDVQPNILKCKTEKFKLSLPLPHPVDPQTSEGAKFSDVYLIVDMEKTEVTTIEIALTHVQINLVRESWRWLNFNRPLQETAVRFFLDFYFKQNPDCLPMFGMKTVDHYNKAFSIHALTVMHAIKYAVEYIGNPEQFQRLFRTVGQTHLRFGLTDLHVERFLEQWLAFLRANDAKVFDAATVEAWNLAGRIVVSQILNGMHTKSPPTTTENSTVTGTTSQQQEDAAAVVGHQVVPTMPEIDNNGV</sequence>
<dbReference type="GO" id="GO:0045505">
    <property type="term" value="F:dynein intermediate chain binding"/>
    <property type="evidence" value="ECO:0007669"/>
    <property type="project" value="TreeGrafter"/>
</dbReference>
<dbReference type="PANTHER" id="PTHR21083">
    <property type="entry name" value="TWISTER"/>
    <property type="match status" value="1"/>
</dbReference>
<dbReference type="PANTHER" id="PTHR21083:SF0">
    <property type="entry name" value="DYNEIN AXONEMAL ASSEMBLY FACTOR 6"/>
    <property type="match status" value="1"/>
</dbReference>
<gene>
    <name evidence="9" type="ORF">BV898_09357</name>
</gene>
<dbReference type="InterPro" id="IPR013907">
    <property type="entry name" value="Sds3"/>
</dbReference>
<evidence type="ECO:0000313" key="10">
    <source>
        <dbReference type="Proteomes" id="UP000192578"/>
    </source>
</evidence>
<evidence type="ECO:0000256" key="7">
    <source>
        <dbReference type="SAM" id="MobiDB-lite"/>
    </source>
</evidence>
<feature type="region of interest" description="Disordered" evidence="7">
    <location>
        <begin position="792"/>
        <end position="812"/>
    </location>
</feature>
<dbReference type="InterPro" id="IPR012292">
    <property type="entry name" value="Globin/Proto"/>
</dbReference>
<keyword evidence="4" id="KW-0805">Transcription regulation</keyword>
<evidence type="ECO:0000313" key="9">
    <source>
        <dbReference type="EMBL" id="OQV16518.1"/>
    </source>
</evidence>
<dbReference type="GO" id="GO:0010468">
    <property type="term" value="P:regulation of gene expression"/>
    <property type="evidence" value="ECO:0007669"/>
    <property type="project" value="UniProtKB-ARBA"/>
</dbReference>
<evidence type="ECO:0000256" key="5">
    <source>
        <dbReference type="ARBA" id="ARBA00023163"/>
    </source>
</evidence>
<dbReference type="InterPro" id="IPR009050">
    <property type="entry name" value="Globin-like_sf"/>
</dbReference>